<feature type="region of interest" description="Disordered" evidence="1">
    <location>
        <begin position="250"/>
        <end position="286"/>
    </location>
</feature>
<dbReference type="Proteomes" id="UP000318582">
    <property type="component" value="Unassembled WGS sequence"/>
</dbReference>
<evidence type="ECO:0000313" key="3">
    <source>
        <dbReference type="Proteomes" id="UP000318582"/>
    </source>
</evidence>
<sequence length="472" mass="52979">MPLPTVSFEEAIDAGAKVIQHRLHTRNDNYSVHVAAPGAKTFIYTNVSHQRLRPYVCGPLSIVPVVGLPPSRALPEASAALGKVAAPAVEPSASESPTRQAKPISNNNNNNNNKSTPQSRGETFETAMMAGARMVEVKRFVTYGALDAVRDYINIDASFDPTSRNGSHTSSATHSSDSKRTSRRTNLPFEECLKKLHGSIILIVPHEFYSVHVKKANGKIENFNRVSPDKYKLFRHLVDATSSAAAQHYQLQRQQQQLHQQQQQQVQAEQERQQQHRERQRQEEEEHILRHVQCQPMHQEPPTFPPLPFPVLTPSPMHSQNHLGFRGAYSNAYCQFPLPNHFWPFNSQSYLQQQQQSHTVQHHHHLQPQHRFHSDWLQPQHYYKEYGPLPEAQYYRHEPQHALPQLGSWDSSGSSACASTDLAGLEAMISLSPPPSSPASSTPSSTLGPAMTQDPPAAAASNHDRDHDQDEQ</sequence>
<accession>A0A507E5Y8</accession>
<proteinExistence type="predicted"/>
<feature type="compositionally biased region" description="Low complexity" evidence="1">
    <location>
        <begin position="438"/>
        <end position="450"/>
    </location>
</feature>
<evidence type="ECO:0000313" key="2">
    <source>
        <dbReference type="EMBL" id="TPX58787.1"/>
    </source>
</evidence>
<dbReference type="EMBL" id="QEAQ01000032">
    <property type="protein sequence ID" value="TPX58787.1"/>
    <property type="molecule type" value="Genomic_DNA"/>
</dbReference>
<name>A0A507E5Y8_9FUNG</name>
<feature type="region of interest" description="Disordered" evidence="1">
    <location>
        <begin position="428"/>
        <end position="472"/>
    </location>
</feature>
<feature type="compositionally biased region" description="Basic and acidic residues" evidence="1">
    <location>
        <begin position="462"/>
        <end position="472"/>
    </location>
</feature>
<gene>
    <name evidence="2" type="ORF">PhCBS80983_g02903</name>
</gene>
<reference evidence="2 3" key="1">
    <citation type="journal article" date="2019" name="Sci. Rep.">
        <title>Comparative genomics of chytrid fungi reveal insights into the obligate biotrophic and pathogenic lifestyle of Synchytrium endobioticum.</title>
        <authorList>
            <person name="van de Vossenberg B.T.L.H."/>
            <person name="Warris S."/>
            <person name="Nguyen H.D.T."/>
            <person name="van Gent-Pelzer M.P.E."/>
            <person name="Joly D.L."/>
            <person name="van de Geest H.C."/>
            <person name="Bonants P.J.M."/>
            <person name="Smith D.S."/>
            <person name="Levesque C.A."/>
            <person name="van der Lee T.A.J."/>
        </authorList>
    </citation>
    <scope>NUCLEOTIDE SEQUENCE [LARGE SCALE GENOMIC DNA]</scope>
    <source>
        <strain evidence="2 3">CBS 809.83</strain>
    </source>
</reference>
<comment type="caution">
    <text evidence="2">The sequence shown here is derived from an EMBL/GenBank/DDBJ whole genome shotgun (WGS) entry which is preliminary data.</text>
</comment>
<organism evidence="2 3">
    <name type="scientific">Powellomyces hirtus</name>
    <dbReference type="NCBI Taxonomy" id="109895"/>
    <lineage>
        <taxon>Eukaryota</taxon>
        <taxon>Fungi</taxon>
        <taxon>Fungi incertae sedis</taxon>
        <taxon>Chytridiomycota</taxon>
        <taxon>Chytridiomycota incertae sedis</taxon>
        <taxon>Chytridiomycetes</taxon>
        <taxon>Spizellomycetales</taxon>
        <taxon>Powellomycetaceae</taxon>
        <taxon>Powellomyces</taxon>
    </lineage>
</organism>
<feature type="region of interest" description="Disordered" evidence="1">
    <location>
        <begin position="159"/>
        <end position="184"/>
    </location>
</feature>
<dbReference type="AlphaFoldDB" id="A0A507E5Y8"/>
<keyword evidence="3" id="KW-1185">Reference proteome</keyword>
<evidence type="ECO:0000256" key="1">
    <source>
        <dbReference type="SAM" id="MobiDB-lite"/>
    </source>
</evidence>
<feature type="compositionally biased region" description="Basic and acidic residues" evidence="1">
    <location>
        <begin position="269"/>
        <end position="286"/>
    </location>
</feature>
<protein>
    <submittedName>
        <fullName evidence="2">Uncharacterized protein</fullName>
    </submittedName>
</protein>
<feature type="compositionally biased region" description="Low complexity" evidence="1">
    <location>
        <begin position="250"/>
        <end position="268"/>
    </location>
</feature>
<feature type="region of interest" description="Disordered" evidence="1">
    <location>
        <begin position="90"/>
        <end position="121"/>
    </location>
</feature>